<keyword evidence="2" id="KW-1185">Reference proteome</keyword>
<evidence type="ECO:0000313" key="2">
    <source>
        <dbReference type="Proteomes" id="UP000276133"/>
    </source>
</evidence>
<protein>
    <submittedName>
        <fullName evidence="1">Uncharacterized protein</fullName>
    </submittedName>
</protein>
<comment type="caution">
    <text evidence="1">The sequence shown here is derived from an EMBL/GenBank/DDBJ whole genome shotgun (WGS) entry which is preliminary data.</text>
</comment>
<organism evidence="1 2">
    <name type="scientific">Brachionus plicatilis</name>
    <name type="common">Marine rotifer</name>
    <name type="synonym">Brachionus muelleri</name>
    <dbReference type="NCBI Taxonomy" id="10195"/>
    <lineage>
        <taxon>Eukaryota</taxon>
        <taxon>Metazoa</taxon>
        <taxon>Spiralia</taxon>
        <taxon>Gnathifera</taxon>
        <taxon>Rotifera</taxon>
        <taxon>Eurotatoria</taxon>
        <taxon>Monogononta</taxon>
        <taxon>Pseudotrocha</taxon>
        <taxon>Ploima</taxon>
        <taxon>Brachionidae</taxon>
        <taxon>Brachionus</taxon>
    </lineage>
</organism>
<accession>A0A3M7SLS9</accession>
<reference evidence="1 2" key="1">
    <citation type="journal article" date="2018" name="Sci. Rep.">
        <title>Genomic signatures of local adaptation to the degree of environmental predictability in rotifers.</title>
        <authorList>
            <person name="Franch-Gras L."/>
            <person name="Hahn C."/>
            <person name="Garcia-Roger E.M."/>
            <person name="Carmona M.J."/>
            <person name="Serra M."/>
            <person name="Gomez A."/>
        </authorList>
    </citation>
    <scope>NUCLEOTIDE SEQUENCE [LARGE SCALE GENOMIC DNA]</scope>
    <source>
        <strain evidence="1">HYR1</strain>
    </source>
</reference>
<dbReference type="AlphaFoldDB" id="A0A3M7SLS9"/>
<dbReference type="Proteomes" id="UP000276133">
    <property type="component" value="Unassembled WGS sequence"/>
</dbReference>
<dbReference type="EMBL" id="REGN01001159">
    <property type="protein sequence ID" value="RNA36600.1"/>
    <property type="molecule type" value="Genomic_DNA"/>
</dbReference>
<evidence type="ECO:0000313" key="1">
    <source>
        <dbReference type="EMBL" id="RNA36600.1"/>
    </source>
</evidence>
<sequence>MFLLAQMRPECGNHWIYNSEQFVSLDRSSWQSSWLMVNSMCILDDAFIWFCVLVLLKLGSGMQPFESRMYPSMQKISRHPATGCSDEVPSGSKFIKMDKDCSLPKKRCFELIMANFVKARL</sequence>
<proteinExistence type="predicted"/>
<name>A0A3M7SLS9_BRAPC</name>
<gene>
    <name evidence="1" type="ORF">BpHYR1_045394</name>
</gene>